<dbReference type="InterPro" id="IPR036291">
    <property type="entry name" value="NAD(P)-bd_dom_sf"/>
</dbReference>
<dbReference type="Gene3D" id="3.40.50.720">
    <property type="entry name" value="NAD(P)-binding Rossmann-like Domain"/>
    <property type="match status" value="1"/>
</dbReference>
<feature type="domain" description="NAD(P)-binding" evidence="1">
    <location>
        <begin position="7"/>
        <end position="189"/>
    </location>
</feature>
<comment type="caution">
    <text evidence="2">The sequence shown here is derived from an EMBL/GenBank/DDBJ whole genome shotgun (WGS) entry which is preliminary data.</text>
</comment>
<dbReference type="Proteomes" id="UP000523795">
    <property type="component" value="Unassembled WGS sequence"/>
</dbReference>
<dbReference type="SUPFAM" id="SSF51735">
    <property type="entry name" value="NAD(P)-binding Rossmann-fold domains"/>
    <property type="match status" value="1"/>
</dbReference>
<dbReference type="PANTHER" id="PTHR43355:SF2">
    <property type="entry name" value="FLAVIN REDUCTASE (NADPH)"/>
    <property type="match status" value="1"/>
</dbReference>
<dbReference type="PANTHER" id="PTHR43355">
    <property type="entry name" value="FLAVIN REDUCTASE (NADPH)"/>
    <property type="match status" value="1"/>
</dbReference>
<proteinExistence type="predicted"/>
<accession>A0ABX1JSK7</accession>
<dbReference type="Pfam" id="PF13460">
    <property type="entry name" value="NAD_binding_10"/>
    <property type="match status" value="1"/>
</dbReference>
<keyword evidence="3" id="KW-1185">Reference proteome</keyword>
<dbReference type="EMBL" id="JAAZSR010000207">
    <property type="protein sequence ID" value="NKX51319.1"/>
    <property type="molecule type" value="Genomic_DNA"/>
</dbReference>
<evidence type="ECO:0000259" key="1">
    <source>
        <dbReference type="Pfam" id="PF13460"/>
    </source>
</evidence>
<evidence type="ECO:0000313" key="2">
    <source>
        <dbReference type="EMBL" id="NKX51319.1"/>
    </source>
</evidence>
<dbReference type="InterPro" id="IPR016040">
    <property type="entry name" value="NAD(P)-bd_dom"/>
</dbReference>
<organism evidence="2 3">
    <name type="scientific">Arthrobacter deserti</name>
    <dbReference type="NCBI Taxonomy" id="1742687"/>
    <lineage>
        <taxon>Bacteria</taxon>
        <taxon>Bacillati</taxon>
        <taxon>Actinomycetota</taxon>
        <taxon>Actinomycetes</taxon>
        <taxon>Micrococcales</taxon>
        <taxon>Micrococcaceae</taxon>
        <taxon>Arthrobacter</taxon>
    </lineage>
</organism>
<gene>
    <name evidence="2" type="ORF">HER39_12225</name>
</gene>
<protein>
    <submittedName>
        <fullName evidence="2">NAD(P)H-binding protein</fullName>
    </submittedName>
</protein>
<reference evidence="2 3" key="1">
    <citation type="submission" date="2020-04" db="EMBL/GenBank/DDBJ databases">
        <authorList>
            <person name="Liu S."/>
        </authorList>
    </citation>
    <scope>NUCLEOTIDE SEQUENCE [LARGE SCALE GENOMIC DNA]</scope>
    <source>
        <strain evidence="2 3">CGMCC 1.15091</strain>
    </source>
</reference>
<sequence>MKIAVYGATGMVGSGIAAEALRRGHDVTAVTRSGSAVEGASARAAELSELEASRELAAGHDAVVVSVAPDRTGGPHSSFMAAHRAIAGTTVPARVLIVGGAGALEVGGVRLKDMPDFPEAYKPEAATMGDVLEAYRSSAGLDWTMLAPAPQIAPGERTGSYRLGLDSPAGGSISSQDFAVAAVDELEEPKHRNRRFTAAN</sequence>
<dbReference type="InterPro" id="IPR051606">
    <property type="entry name" value="Polyketide_Oxido-like"/>
</dbReference>
<name>A0ABX1JSK7_9MICC</name>
<evidence type="ECO:0000313" key="3">
    <source>
        <dbReference type="Proteomes" id="UP000523795"/>
    </source>
</evidence>